<dbReference type="Proteomes" id="UP000789366">
    <property type="component" value="Unassembled WGS sequence"/>
</dbReference>
<organism evidence="1 2">
    <name type="scientific">Cetraspora pellucida</name>
    <dbReference type="NCBI Taxonomy" id="1433469"/>
    <lineage>
        <taxon>Eukaryota</taxon>
        <taxon>Fungi</taxon>
        <taxon>Fungi incertae sedis</taxon>
        <taxon>Mucoromycota</taxon>
        <taxon>Glomeromycotina</taxon>
        <taxon>Glomeromycetes</taxon>
        <taxon>Diversisporales</taxon>
        <taxon>Gigasporaceae</taxon>
        <taxon>Cetraspora</taxon>
    </lineage>
</organism>
<gene>
    <name evidence="1" type="ORF">SPELUC_LOCUS5872</name>
</gene>
<dbReference type="EMBL" id="CAJVPW010006352">
    <property type="protein sequence ID" value="CAG8567858.1"/>
    <property type="molecule type" value="Genomic_DNA"/>
</dbReference>
<sequence length="261" mass="30162">MAKPTTTCIIINNEHSEICCYNNTSAKKLHKLIGVWKINKDTVHDVNKELYLLECYEKNDRHLHVRLGSENRKDPGCAAMHLDNTTSTFLHFLMLIEIIAQSENVVVKGHLLQALFSCLKNFDLNSSFAQPNEFSNLFVVNTTFKIKEFNFFKQQFIQNPKIYKEFRKSLVIEVLRSCASLASCKLTLENLNSLQQYYEAMPKCLTVFFDSLVLTLQFQKHEVVKIKQKEHKTTIAKFNKSEVVKNIAFLSTIILTLTFRG</sequence>
<proteinExistence type="predicted"/>
<reference evidence="1" key="1">
    <citation type="submission" date="2021-06" db="EMBL/GenBank/DDBJ databases">
        <authorList>
            <person name="Kallberg Y."/>
            <person name="Tangrot J."/>
            <person name="Rosling A."/>
        </authorList>
    </citation>
    <scope>NUCLEOTIDE SEQUENCE</scope>
    <source>
        <strain evidence="1">28 12/20/2015</strain>
    </source>
</reference>
<accession>A0ACA9M6V6</accession>
<comment type="caution">
    <text evidence="1">The sequence shown here is derived from an EMBL/GenBank/DDBJ whole genome shotgun (WGS) entry which is preliminary data.</text>
</comment>
<name>A0ACA9M6V6_9GLOM</name>
<evidence type="ECO:0000313" key="1">
    <source>
        <dbReference type="EMBL" id="CAG8567858.1"/>
    </source>
</evidence>
<evidence type="ECO:0000313" key="2">
    <source>
        <dbReference type="Proteomes" id="UP000789366"/>
    </source>
</evidence>
<protein>
    <submittedName>
        <fullName evidence="1">11777_t:CDS:1</fullName>
    </submittedName>
</protein>
<keyword evidence="2" id="KW-1185">Reference proteome</keyword>